<keyword evidence="2" id="KW-1133">Transmembrane helix</keyword>
<organism evidence="3 4">
    <name type="scientific">Aeromicrobium ginsengisoli</name>
    <dbReference type="NCBI Taxonomy" id="363867"/>
    <lineage>
        <taxon>Bacteria</taxon>
        <taxon>Bacillati</taxon>
        <taxon>Actinomycetota</taxon>
        <taxon>Actinomycetes</taxon>
        <taxon>Propionibacteriales</taxon>
        <taxon>Nocardioidaceae</taxon>
        <taxon>Aeromicrobium</taxon>
    </lineage>
</organism>
<sequence>MTERDDFDKIVEGLDLDLSFIDEPIEPVEETPEPAWSPRTDDDVDAEDAEEPFYRKVEPTPLIPRRRGIMLAWAGVLGAPLALVIATLSGVFLDRPIVAAASLTFVACAIYLILQLPEHGPSRKDWPDDGAVL</sequence>
<dbReference type="EMBL" id="SDPQ02000001">
    <property type="protein sequence ID" value="KAA1399758.1"/>
    <property type="molecule type" value="Genomic_DNA"/>
</dbReference>
<comment type="caution">
    <text evidence="3">The sequence shown here is derived from an EMBL/GenBank/DDBJ whole genome shotgun (WGS) entry which is preliminary data.</text>
</comment>
<feature type="transmembrane region" description="Helical" evidence="2">
    <location>
        <begin position="97"/>
        <end position="114"/>
    </location>
</feature>
<accession>A0A5M4FIH2</accession>
<feature type="transmembrane region" description="Helical" evidence="2">
    <location>
        <begin position="71"/>
        <end position="91"/>
    </location>
</feature>
<protein>
    <submittedName>
        <fullName evidence="3">Uncharacterized protein</fullName>
    </submittedName>
</protein>
<proteinExistence type="predicted"/>
<keyword evidence="4" id="KW-1185">Reference proteome</keyword>
<reference evidence="3" key="1">
    <citation type="submission" date="2019-09" db="EMBL/GenBank/DDBJ databases">
        <authorList>
            <person name="Li J."/>
        </authorList>
    </citation>
    <scope>NUCLEOTIDE SEQUENCE [LARGE SCALE GENOMIC DNA]</scope>
    <source>
        <strain evidence="3">JCM 14732</strain>
    </source>
</reference>
<dbReference type="OrthoDB" id="3749021at2"/>
<evidence type="ECO:0000313" key="3">
    <source>
        <dbReference type="EMBL" id="KAA1399758.1"/>
    </source>
</evidence>
<evidence type="ECO:0000313" key="4">
    <source>
        <dbReference type="Proteomes" id="UP000380867"/>
    </source>
</evidence>
<name>A0A5M4FIH2_9ACTN</name>
<dbReference type="RefSeq" id="WP_149687888.1">
    <property type="nucleotide sequence ID" value="NZ_SDPQ02000001.1"/>
</dbReference>
<dbReference type="AlphaFoldDB" id="A0A5M4FIH2"/>
<dbReference type="Proteomes" id="UP000380867">
    <property type="component" value="Unassembled WGS sequence"/>
</dbReference>
<feature type="compositionally biased region" description="Acidic residues" evidence="1">
    <location>
        <begin position="42"/>
        <end position="51"/>
    </location>
</feature>
<keyword evidence="2" id="KW-0472">Membrane</keyword>
<keyword evidence="2" id="KW-0812">Transmembrane</keyword>
<feature type="region of interest" description="Disordered" evidence="1">
    <location>
        <begin position="26"/>
        <end position="52"/>
    </location>
</feature>
<gene>
    <name evidence="3" type="ORF">ESP70_003080</name>
</gene>
<evidence type="ECO:0000256" key="1">
    <source>
        <dbReference type="SAM" id="MobiDB-lite"/>
    </source>
</evidence>
<evidence type="ECO:0000256" key="2">
    <source>
        <dbReference type="SAM" id="Phobius"/>
    </source>
</evidence>